<dbReference type="KEGG" id="dpl:KGM_212781"/>
<dbReference type="InParanoid" id="A0A212F239"/>
<organism evidence="2 3">
    <name type="scientific">Danaus plexippus plexippus</name>
    <dbReference type="NCBI Taxonomy" id="278856"/>
    <lineage>
        <taxon>Eukaryota</taxon>
        <taxon>Metazoa</taxon>
        <taxon>Ecdysozoa</taxon>
        <taxon>Arthropoda</taxon>
        <taxon>Hexapoda</taxon>
        <taxon>Insecta</taxon>
        <taxon>Pterygota</taxon>
        <taxon>Neoptera</taxon>
        <taxon>Endopterygota</taxon>
        <taxon>Lepidoptera</taxon>
        <taxon>Glossata</taxon>
        <taxon>Ditrysia</taxon>
        <taxon>Papilionoidea</taxon>
        <taxon>Nymphalidae</taxon>
        <taxon>Danainae</taxon>
        <taxon>Danaini</taxon>
        <taxon>Danaina</taxon>
        <taxon>Danaus</taxon>
        <taxon>Danaus</taxon>
    </lineage>
</organism>
<proteinExistence type="predicted"/>
<gene>
    <name evidence="2" type="ORF">KGM_212781</name>
</gene>
<dbReference type="AlphaFoldDB" id="A0A212F239"/>
<protein>
    <submittedName>
        <fullName evidence="2">Uncharacterized protein</fullName>
    </submittedName>
</protein>
<accession>A0A212F239</accession>
<comment type="caution">
    <text evidence="2">The sequence shown here is derived from an EMBL/GenBank/DDBJ whole genome shotgun (WGS) entry which is preliminary data.</text>
</comment>
<dbReference type="Proteomes" id="UP000007151">
    <property type="component" value="Unassembled WGS sequence"/>
</dbReference>
<name>A0A212F239_DANPL</name>
<evidence type="ECO:0000313" key="2">
    <source>
        <dbReference type="EMBL" id="OWR47783.1"/>
    </source>
</evidence>
<feature type="region of interest" description="Disordered" evidence="1">
    <location>
        <begin position="1"/>
        <end position="22"/>
    </location>
</feature>
<dbReference type="EMBL" id="AGBW02010784">
    <property type="protein sequence ID" value="OWR47783.1"/>
    <property type="molecule type" value="Genomic_DNA"/>
</dbReference>
<keyword evidence="3" id="KW-1185">Reference proteome</keyword>
<evidence type="ECO:0000256" key="1">
    <source>
        <dbReference type="SAM" id="MobiDB-lite"/>
    </source>
</evidence>
<sequence>MSVKIGNLSETPPGVAASVLSGTPHQQRVWEPTLFMGIERSDGARTTFKVEPWWAFRFRQQNYSVQIQELRASERATAATKQSTQRLITSDKFKVGT</sequence>
<evidence type="ECO:0000313" key="3">
    <source>
        <dbReference type="Proteomes" id="UP000007151"/>
    </source>
</evidence>
<reference evidence="2 3" key="1">
    <citation type="journal article" date="2011" name="Cell">
        <title>The monarch butterfly genome yields insights into long-distance migration.</title>
        <authorList>
            <person name="Zhan S."/>
            <person name="Merlin C."/>
            <person name="Boore J.L."/>
            <person name="Reppert S.M."/>
        </authorList>
    </citation>
    <scope>NUCLEOTIDE SEQUENCE [LARGE SCALE GENOMIC DNA]</scope>
    <source>
        <strain evidence="2">F-2</strain>
    </source>
</reference>